<feature type="region of interest" description="Disordered" evidence="6">
    <location>
        <begin position="624"/>
        <end position="654"/>
    </location>
</feature>
<dbReference type="InterPro" id="IPR050815">
    <property type="entry name" value="TF_fung"/>
</dbReference>
<dbReference type="AlphaFoldDB" id="A0A1Y1WTT6"/>
<dbReference type="InterPro" id="IPR001138">
    <property type="entry name" value="Zn2Cys6_DnaBD"/>
</dbReference>
<dbReference type="GO" id="GO:0000981">
    <property type="term" value="F:DNA-binding transcription factor activity, RNA polymerase II-specific"/>
    <property type="evidence" value="ECO:0007669"/>
    <property type="project" value="InterPro"/>
</dbReference>
<comment type="caution">
    <text evidence="9">The sequence shown here is derived from an EMBL/GenBank/DDBJ whole genome shotgun (WGS) entry which is preliminary data.</text>
</comment>
<keyword evidence="10" id="KW-1185">Reference proteome</keyword>
<feature type="transmembrane region" description="Helical" evidence="7">
    <location>
        <begin position="793"/>
        <end position="813"/>
    </location>
</feature>
<dbReference type="InterPro" id="IPR036864">
    <property type="entry name" value="Zn2-C6_fun-type_DNA-bd_sf"/>
</dbReference>
<dbReference type="GO" id="GO:0005634">
    <property type="term" value="C:nucleus"/>
    <property type="evidence" value="ECO:0007669"/>
    <property type="project" value="UniProtKB-SubCell"/>
</dbReference>
<feature type="domain" description="Zn(2)-C6 fungal-type" evidence="8">
    <location>
        <begin position="18"/>
        <end position="48"/>
    </location>
</feature>
<accession>A0A1Y1WTT6</accession>
<feature type="transmembrane region" description="Helical" evidence="7">
    <location>
        <begin position="224"/>
        <end position="241"/>
    </location>
</feature>
<sequence>MDNPDNSKKKVRRKVTQACENCREKRVKCSGVRPSCQTCLHLNVKCFYKAVTKKRGPRSGYIEEIVSTRVQKEIEKAVNGNLISKENIYKLAKNNVDLFKSSEILKKYLDDSIIKDVKKESSIESTKTENEKKDNDIEEDVKDKINDKLKLIISKIKNNESVIFNTLNEEEKYGKTFIYFNNFILRYTMLRIDYKLIDDYFKYAFLYFPILIKDIILERIKKKAIFPGLLLAIYASTYMFVSKPSMEKSRKYLNLAYNYTISFIDKPNIQVVQALALIGNIEPGTNRSWLLLGTALRMSNLLRLNDEDKSLSKIYNDERKLTFWYILCKDTMIGAITGRSYRYEVYSFINSANTEILYNSLNSNVNFTKLMLHVLLSYIMHKIINYIKKSDSNTEELDSLEEEIDYWFNIFEPVYICPNEYKNEEVGEIIMNLHYNIIFSTLKIVLYRHKPSSVIKNCKKITPLSINFRGLLNNFNINQKNSVLDNSKITEDNNDHDSFLSSTLNILKNKKNKIKNMKKDSSSKAVLNPELTTENKDNISIIFSKSQPYPECFVLNNIIYYKDNINTLLKIDYTTHCRGTLDASNIYLDKTVDQIITNNNLKFKMNHLNDKNNTIFSSIKNEEMRNHKRKRNPNNINSIKSYPNDNKKFKSSDLSNNVNNTIKNYINFDLLSKDDIYLKKVYESLNISSYSSSTQTSTSASPNYIVKPYQSQLQSQSQSQSQSQLQSQQPNHNTECLMEYFNFKNDNGFDLQQENENISSSMEALNKCYDNAVIITEKVKYLEKIIKTNNMKFHYIFIWCFYQTGIIFLIWYVNLGKQEDYEIAKYYEKLLESTLNYYAAVAPYLHKYREMLQEAELSVKTGTRKLVIKDIF</sequence>
<dbReference type="CDD" id="cd12148">
    <property type="entry name" value="fungal_TF_MHR"/>
    <property type="match status" value="1"/>
</dbReference>
<keyword evidence="4" id="KW-0804">Transcription</keyword>
<dbReference type="SMART" id="SM00066">
    <property type="entry name" value="GAL4"/>
    <property type="match status" value="1"/>
</dbReference>
<evidence type="ECO:0000256" key="5">
    <source>
        <dbReference type="ARBA" id="ARBA00023242"/>
    </source>
</evidence>
<evidence type="ECO:0000256" key="6">
    <source>
        <dbReference type="SAM" id="MobiDB-lite"/>
    </source>
</evidence>
<reference evidence="9 10" key="2">
    <citation type="submission" date="2016-08" db="EMBL/GenBank/DDBJ databases">
        <title>Pervasive Adenine N6-methylation of Active Genes in Fungi.</title>
        <authorList>
            <consortium name="DOE Joint Genome Institute"/>
            <person name="Mondo S.J."/>
            <person name="Dannebaum R.O."/>
            <person name="Kuo R.C."/>
            <person name="Labutti K."/>
            <person name="Haridas S."/>
            <person name="Kuo A."/>
            <person name="Salamov A."/>
            <person name="Ahrendt S.R."/>
            <person name="Lipzen A."/>
            <person name="Sullivan W."/>
            <person name="Andreopoulos W.B."/>
            <person name="Clum A."/>
            <person name="Lindquist E."/>
            <person name="Daum C."/>
            <person name="Ramamoorthy G.K."/>
            <person name="Gryganskyi A."/>
            <person name="Culley D."/>
            <person name="Magnuson J.K."/>
            <person name="James T.Y."/>
            <person name="O'Malley M.A."/>
            <person name="Stajich J.E."/>
            <person name="Spatafora J.W."/>
            <person name="Visel A."/>
            <person name="Grigoriev I.V."/>
        </authorList>
    </citation>
    <scope>NUCLEOTIDE SEQUENCE [LARGE SCALE GENOMIC DNA]</scope>
    <source>
        <strain evidence="9 10">S4</strain>
    </source>
</reference>
<dbReference type="PROSITE" id="PS00463">
    <property type="entry name" value="ZN2_CY6_FUNGAL_1"/>
    <property type="match status" value="1"/>
</dbReference>
<comment type="subcellular location">
    <subcellularLocation>
        <location evidence="1">Nucleus</location>
    </subcellularLocation>
</comment>
<dbReference type="CDD" id="cd00067">
    <property type="entry name" value="GAL4"/>
    <property type="match status" value="1"/>
</dbReference>
<evidence type="ECO:0000256" key="4">
    <source>
        <dbReference type="ARBA" id="ARBA00023163"/>
    </source>
</evidence>
<dbReference type="SUPFAM" id="SSF57701">
    <property type="entry name" value="Zn2/Cys6 DNA-binding domain"/>
    <property type="match status" value="1"/>
</dbReference>
<dbReference type="GO" id="GO:0008270">
    <property type="term" value="F:zinc ion binding"/>
    <property type="evidence" value="ECO:0007669"/>
    <property type="project" value="InterPro"/>
</dbReference>
<keyword evidence="7" id="KW-0472">Membrane</keyword>
<evidence type="ECO:0000313" key="9">
    <source>
        <dbReference type="EMBL" id="ORX76862.1"/>
    </source>
</evidence>
<dbReference type="OrthoDB" id="2123952at2759"/>
<organism evidence="9 10">
    <name type="scientific">Anaeromyces robustus</name>
    <dbReference type="NCBI Taxonomy" id="1754192"/>
    <lineage>
        <taxon>Eukaryota</taxon>
        <taxon>Fungi</taxon>
        <taxon>Fungi incertae sedis</taxon>
        <taxon>Chytridiomycota</taxon>
        <taxon>Chytridiomycota incertae sedis</taxon>
        <taxon>Neocallimastigomycetes</taxon>
        <taxon>Neocallimastigales</taxon>
        <taxon>Neocallimastigaceae</taxon>
        <taxon>Anaeromyces</taxon>
    </lineage>
</organism>
<evidence type="ECO:0000256" key="2">
    <source>
        <dbReference type="ARBA" id="ARBA00022723"/>
    </source>
</evidence>
<protein>
    <recommendedName>
        <fullName evidence="8">Zn(2)-C6 fungal-type domain-containing protein</fullName>
    </recommendedName>
</protein>
<keyword evidence="7" id="KW-0812">Transmembrane</keyword>
<dbReference type="STRING" id="1754192.A0A1Y1WTT6"/>
<keyword evidence="7" id="KW-1133">Transmembrane helix</keyword>
<dbReference type="PANTHER" id="PTHR47338:SF5">
    <property type="entry name" value="ZN(II)2CYS6 TRANSCRIPTION FACTOR (EUROFUNG)"/>
    <property type="match status" value="1"/>
</dbReference>
<feature type="compositionally biased region" description="Polar residues" evidence="6">
    <location>
        <begin position="633"/>
        <end position="644"/>
    </location>
</feature>
<evidence type="ECO:0000259" key="8">
    <source>
        <dbReference type="PROSITE" id="PS50048"/>
    </source>
</evidence>
<keyword evidence="3" id="KW-0805">Transcription regulation</keyword>
<gene>
    <name evidence="9" type="ORF">BCR32DRAFT_271021</name>
</gene>
<evidence type="ECO:0000256" key="1">
    <source>
        <dbReference type="ARBA" id="ARBA00004123"/>
    </source>
</evidence>
<name>A0A1Y1WTT6_9FUNG</name>
<dbReference type="Proteomes" id="UP000193944">
    <property type="component" value="Unassembled WGS sequence"/>
</dbReference>
<evidence type="ECO:0000256" key="3">
    <source>
        <dbReference type="ARBA" id="ARBA00023015"/>
    </source>
</evidence>
<dbReference type="Pfam" id="PF00172">
    <property type="entry name" value="Zn_clus"/>
    <property type="match status" value="1"/>
</dbReference>
<reference evidence="9 10" key="1">
    <citation type="submission" date="2016-08" db="EMBL/GenBank/DDBJ databases">
        <title>A Parts List for Fungal Cellulosomes Revealed by Comparative Genomics.</title>
        <authorList>
            <consortium name="DOE Joint Genome Institute"/>
            <person name="Haitjema C.H."/>
            <person name="Gilmore S.P."/>
            <person name="Henske J.K."/>
            <person name="Solomon K.V."/>
            <person name="De Groot R."/>
            <person name="Kuo A."/>
            <person name="Mondo S.J."/>
            <person name="Salamov A.A."/>
            <person name="Labutti K."/>
            <person name="Zhao Z."/>
            <person name="Chiniquy J."/>
            <person name="Barry K."/>
            <person name="Brewer H.M."/>
            <person name="Purvine S.O."/>
            <person name="Wright A.T."/>
            <person name="Boxma B."/>
            <person name="Van Alen T."/>
            <person name="Hackstein J.H."/>
            <person name="Baker S.E."/>
            <person name="Grigoriev I.V."/>
            <person name="O'Malley M.A."/>
        </authorList>
    </citation>
    <scope>NUCLEOTIDE SEQUENCE [LARGE SCALE GENOMIC DNA]</scope>
    <source>
        <strain evidence="9 10">S4</strain>
    </source>
</reference>
<proteinExistence type="predicted"/>
<dbReference type="EMBL" id="MCFG01000275">
    <property type="protein sequence ID" value="ORX76862.1"/>
    <property type="molecule type" value="Genomic_DNA"/>
</dbReference>
<keyword evidence="2" id="KW-0479">Metal-binding</keyword>
<keyword evidence="5" id="KW-0539">Nucleus</keyword>
<evidence type="ECO:0000256" key="7">
    <source>
        <dbReference type="SAM" id="Phobius"/>
    </source>
</evidence>
<evidence type="ECO:0000313" key="10">
    <source>
        <dbReference type="Proteomes" id="UP000193944"/>
    </source>
</evidence>
<dbReference type="Gene3D" id="4.10.240.10">
    <property type="entry name" value="Zn(2)-C6 fungal-type DNA-binding domain"/>
    <property type="match status" value="1"/>
</dbReference>
<dbReference type="PANTHER" id="PTHR47338">
    <property type="entry name" value="ZN(II)2CYS6 TRANSCRIPTION FACTOR (EUROFUNG)-RELATED"/>
    <property type="match status" value="1"/>
</dbReference>
<dbReference type="PROSITE" id="PS50048">
    <property type="entry name" value="ZN2_CY6_FUNGAL_2"/>
    <property type="match status" value="1"/>
</dbReference>